<reference evidence="10" key="1">
    <citation type="submission" date="2022-11" db="EMBL/GenBank/DDBJ databases">
        <authorList>
            <person name="Petersen C."/>
        </authorList>
    </citation>
    <scope>NUCLEOTIDE SEQUENCE</scope>
    <source>
        <strain evidence="10">IBT 30069</strain>
    </source>
</reference>
<feature type="compositionally biased region" description="Polar residues" evidence="8">
    <location>
        <begin position="1"/>
        <end position="21"/>
    </location>
</feature>
<evidence type="ECO:0000256" key="5">
    <source>
        <dbReference type="ARBA" id="ARBA00022824"/>
    </source>
</evidence>
<keyword evidence="3" id="KW-0337">GPI-anchor biosynthesis</keyword>
<evidence type="ECO:0000256" key="1">
    <source>
        <dbReference type="ARBA" id="ARBA00004477"/>
    </source>
</evidence>
<evidence type="ECO:0000313" key="10">
    <source>
        <dbReference type="EMBL" id="KAJ5106244.1"/>
    </source>
</evidence>
<comment type="subcellular location">
    <subcellularLocation>
        <location evidence="1">Endoplasmic reticulum membrane</location>
        <topology evidence="1">Multi-pass membrane protein</topology>
    </subcellularLocation>
</comment>
<dbReference type="Pfam" id="PF06699">
    <property type="entry name" value="PIG-F"/>
    <property type="match status" value="1"/>
</dbReference>
<evidence type="ECO:0000256" key="4">
    <source>
        <dbReference type="ARBA" id="ARBA00022692"/>
    </source>
</evidence>
<feature type="compositionally biased region" description="Polar residues" evidence="8">
    <location>
        <begin position="96"/>
        <end position="106"/>
    </location>
</feature>
<accession>A0A9W9KH19</accession>
<evidence type="ECO:0000313" key="11">
    <source>
        <dbReference type="Proteomes" id="UP001149165"/>
    </source>
</evidence>
<dbReference type="InterPro" id="IPR009580">
    <property type="entry name" value="GPI_biosynthesis_protein_Pig-F"/>
</dbReference>
<keyword evidence="6 9" id="KW-1133">Transmembrane helix</keyword>
<comment type="pathway">
    <text evidence="2">Glycolipid biosynthesis; glycosylphosphatidylinositol-anchor biosynthesis.</text>
</comment>
<organism evidence="10 11">
    <name type="scientific">Penicillium angulare</name>
    <dbReference type="NCBI Taxonomy" id="116970"/>
    <lineage>
        <taxon>Eukaryota</taxon>
        <taxon>Fungi</taxon>
        <taxon>Dikarya</taxon>
        <taxon>Ascomycota</taxon>
        <taxon>Pezizomycotina</taxon>
        <taxon>Eurotiomycetes</taxon>
        <taxon>Eurotiomycetidae</taxon>
        <taxon>Eurotiales</taxon>
        <taxon>Aspergillaceae</taxon>
        <taxon>Penicillium</taxon>
    </lineage>
</organism>
<feature type="region of interest" description="Disordered" evidence="8">
    <location>
        <begin position="96"/>
        <end position="121"/>
    </location>
</feature>
<name>A0A9W9KH19_9EURO</name>
<gene>
    <name evidence="10" type="ORF">N7456_002919</name>
</gene>
<sequence length="282" mass="30290">MASPNSPATAAMNSPGSTSQAPVEKPSAPPVNILPSQLAQTYSYAHPVLLLALGASRFNALVENPVQELLKDLPWLALLQLFYVLLCLPPAGTTVSVSDGPSGNDTKSARSRKPGYRRKNSGKNDWAGIWAKLMPAFLSMSLTFLLATPIIAVLLVLFGAPLTTHNYETVLCAAHMALLSASALIYAHGVEASVWKEVWGIARPADAVWGSALGTGLGAWFGAIPIPLDWDRPWQAFPITILTGAYIGYALGSLLSRTSFIYGKRIQFAPEQEEEEEKTKTN</sequence>
<feature type="transmembrane region" description="Helical" evidence="9">
    <location>
        <begin position="136"/>
        <end position="158"/>
    </location>
</feature>
<dbReference type="GO" id="GO:0005789">
    <property type="term" value="C:endoplasmic reticulum membrane"/>
    <property type="evidence" value="ECO:0007669"/>
    <property type="project" value="UniProtKB-SubCell"/>
</dbReference>
<keyword evidence="11" id="KW-1185">Reference proteome</keyword>
<feature type="compositionally biased region" description="Basic residues" evidence="8">
    <location>
        <begin position="109"/>
        <end position="121"/>
    </location>
</feature>
<evidence type="ECO:0000256" key="3">
    <source>
        <dbReference type="ARBA" id="ARBA00022502"/>
    </source>
</evidence>
<reference evidence="10" key="2">
    <citation type="journal article" date="2023" name="IMA Fungus">
        <title>Comparative genomic study of the Penicillium genus elucidates a diverse pangenome and 15 lateral gene transfer events.</title>
        <authorList>
            <person name="Petersen C."/>
            <person name="Sorensen T."/>
            <person name="Nielsen M.R."/>
            <person name="Sondergaard T.E."/>
            <person name="Sorensen J.L."/>
            <person name="Fitzpatrick D.A."/>
            <person name="Frisvad J.C."/>
            <person name="Nielsen K.L."/>
        </authorList>
    </citation>
    <scope>NUCLEOTIDE SEQUENCE</scope>
    <source>
        <strain evidence="10">IBT 30069</strain>
    </source>
</reference>
<dbReference type="EMBL" id="JAPQKH010000003">
    <property type="protein sequence ID" value="KAJ5106244.1"/>
    <property type="molecule type" value="Genomic_DNA"/>
</dbReference>
<dbReference type="Proteomes" id="UP001149165">
    <property type="component" value="Unassembled WGS sequence"/>
</dbReference>
<proteinExistence type="predicted"/>
<feature type="transmembrane region" description="Helical" evidence="9">
    <location>
        <begin position="236"/>
        <end position="255"/>
    </location>
</feature>
<dbReference type="OrthoDB" id="17366at2759"/>
<evidence type="ECO:0008006" key="12">
    <source>
        <dbReference type="Google" id="ProtNLM"/>
    </source>
</evidence>
<keyword evidence="7 9" id="KW-0472">Membrane</keyword>
<keyword evidence="5" id="KW-0256">Endoplasmic reticulum</keyword>
<evidence type="ECO:0000256" key="7">
    <source>
        <dbReference type="ARBA" id="ARBA00023136"/>
    </source>
</evidence>
<feature type="transmembrane region" description="Helical" evidence="9">
    <location>
        <begin position="170"/>
        <end position="189"/>
    </location>
</feature>
<keyword evidence="4 9" id="KW-0812">Transmembrane</keyword>
<dbReference type="AlphaFoldDB" id="A0A9W9KH19"/>
<dbReference type="GO" id="GO:0006506">
    <property type="term" value="P:GPI anchor biosynthetic process"/>
    <property type="evidence" value="ECO:0007669"/>
    <property type="project" value="UniProtKB-KW"/>
</dbReference>
<evidence type="ECO:0000256" key="8">
    <source>
        <dbReference type="SAM" id="MobiDB-lite"/>
    </source>
</evidence>
<evidence type="ECO:0000256" key="2">
    <source>
        <dbReference type="ARBA" id="ARBA00004687"/>
    </source>
</evidence>
<comment type="caution">
    <text evidence="10">The sequence shown here is derived from an EMBL/GenBank/DDBJ whole genome shotgun (WGS) entry which is preliminary data.</text>
</comment>
<evidence type="ECO:0000256" key="6">
    <source>
        <dbReference type="ARBA" id="ARBA00022989"/>
    </source>
</evidence>
<evidence type="ECO:0000256" key="9">
    <source>
        <dbReference type="SAM" id="Phobius"/>
    </source>
</evidence>
<protein>
    <recommendedName>
        <fullName evidence="12">Glycosylphosphatidylinositol anchor biosynthesis protein 11</fullName>
    </recommendedName>
</protein>
<feature type="region of interest" description="Disordered" evidence="8">
    <location>
        <begin position="1"/>
        <end position="28"/>
    </location>
</feature>